<dbReference type="SUPFAM" id="SSF53062">
    <property type="entry name" value="PTS system fructose IIA component-like"/>
    <property type="match status" value="1"/>
</dbReference>
<evidence type="ECO:0000313" key="7">
    <source>
        <dbReference type="Proteomes" id="UP000051751"/>
    </source>
</evidence>
<evidence type="ECO:0000313" key="6">
    <source>
        <dbReference type="Proteomes" id="UP000051645"/>
    </source>
</evidence>
<protein>
    <submittedName>
        <fullName evidence="5">Ntrc family transcriptional regulator, atpase domain containing protein</fullName>
    </submittedName>
</protein>
<reference evidence="6 7" key="1">
    <citation type="journal article" date="2015" name="Genome Announc.">
        <title>Expanding the biotechnology potential of lactobacilli through comparative genomics of 213 strains and associated genera.</title>
        <authorList>
            <person name="Sun Z."/>
            <person name="Harris H.M."/>
            <person name="McCann A."/>
            <person name="Guo C."/>
            <person name="Argimon S."/>
            <person name="Zhang W."/>
            <person name="Yang X."/>
            <person name="Jeffery I.B."/>
            <person name="Cooney J.C."/>
            <person name="Kagawa T.F."/>
            <person name="Liu W."/>
            <person name="Song Y."/>
            <person name="Salvetti E."/>
            <person name="Wrobel A."/>
            <person name="Rasinkangas P."/>
            <person name="Parkhill J."/>
            <person name="Rea M.C."/>
            <person name="O'Sullivan O."/>
            <person name="Ritari J."/>
            <person name="Douillard F.P."/>
            <person name="Paul Ross R."/>
            <person name="Yang R."/>
            <person name="Briner A.E."/>
            <person name="Felis G.E."/>
            <person name="de Vos W.M."/>
            <person name="Barrangou R."/>
            <person name="Klaenhammer T.R."/>
            <person name="Caufield P.W."/>
            <person name="Cui Y."/>
            <person name="Zhang H."/>
            <person name="O'Toole P.W."/>
        </authorList>
    </citation>
    <scope>NUCLEOTIDE SEQUENCE [LARGE SCALE GENOMIC DNA]</scope>
    <source>
        <strain evidence="4 7">ATCC BAA-66</strain>
        <strain evidence="5 6">DSM 13344</strain>
    </source>
</reference>
<dbReference type="EMBL" id="JQAZ01000002">
    <property type="protein sequence ID" value="KRN32784.1"/>
    <property type="molecule type" value="Genomic_DNA"/>
</dbReference>
<dbReference type="InterPro" id="IPR036662">
    <property type="entry name" value="PTS_EIIA_man-typ_sf"/>
</dbReference>
<evidence type="ECO:0000259" key="2">
    <source>
        <dbReference type="PROSITE" id="PS51096"/>
    </source>
</evidence>
<dbReference type="Gene3D" id="1.10.1790.10">
    <property type="entry name" value="PRD domain"/>
    <property type="match status" value="1"/>
</dbReference>
<dbReference type="GO" id="GO:0009401">
    <property type="term" value="P:phosphoenolpyruvate-dependent sugar phosphotransferase system"/>
    <property type="evidence" value="ECO:0007669"/>
    <property type="project" value="InterPro"/>
</dbReference>
<proteinExistence type="predicted"/>
<dbReference type="AlphaFoldDB" id="A0A0R2FX59"/>
<dbReference type="STRING" id="81857.IV38_GL001011"/>
<organism evidence="5 6">
    <name type="scientific">Lactobacillus selangorensis</name>
    <dbReference type="NCBI Taxonomy" id="81857"/>
    <lineage>
        <taxon>Bacteria</taxon>
        <taxon>Bacillati</taxon>
        <taxon>Bacillota</taxon>
        <taxon>Bacilli</taxon>
        <taxon>Lactobacillales</taxon>
        <taxon>Lactobacillaceae</taxon>
        <taxon>Lactobacillus</taxon>
    </lineage>
</organism>
<dbReference type="PROSITE" id="PS51096">
    <property type="entry name" value="PTS_EIIA_TYPE_4"/>
    <property type="match status" value="1"/>
</dbReference>
<keyword evidence="1" id="KW-0808">Transferase</keyword>
<dbReference type="Pfam" id="PF00874">
    <property type="entry name" value="PRD"/>
    <property type="match status" value="1"/>
</dbReference>
<dbReference type="GO" id="GO:0006355">
    <property type="term" value="P:regulation of DNA-templated transcription"/>
    <property type="evidence" value="ECO:0007669"/>
    <property type="project" value="InterPro"/>
</dbReference>
<evidence type="ECO:0000313" key="4">
    <source>
        <dbReference type="EMBL" id="KRN28806.1"/>
    </source>
</evidence>
<dbReference type="InterPro" id="IPR004701">
    <property type="entry name" value="PTS_EIIA_man-typ"/>
</dbReference>
<dbReference type="PATRIC" id="fig|81857.3.peg.1016"/>
<evidence type="ECO:0000313" key="5">
    <source>
        <dbReference type="EMBL" id="KRN32784.1"/>
    </source>
</evidence>
<gene>
    <name evidence="4" type="ORF">IV38_GL001011</name>
    <name evidence="5" type="ORF">IV40_GL000842</name>
</gene>
<dbReference type="Proteomes" id="UP000051751">
    <property type="component" value="Unassembled WGS sequence"/>
</dbReference>
<comment type="caution">
    <text evidence="5">The sequence shown here is derived from an EMBL/GenBank/DDBJ whole genome shotgun (WGS) entry which is preliminary data.</text>
</comment>
<feature type="domain" description="PTS EIIA type-4" evidence="2">
    <location>
        <begin position="254"/>
        <end position="407"/>
    </location>
</feature>
<dbReference type="GO" id="GO:0016740">
    <property type="term" value="F:transferase activity"/>
    <property type="evidence" value="ECO:0007669"/>
    <property type="project" value="UniProtKB-KW"/>
</dbReference>
<keyword evidence="6" id="KW-1185">Reference proteome</keyword>
<accession>A0A0R2FX59</accession>
<name>A0A0R2FX59_9LACO</name>
<dbReference type="InterPro" id="IPR036634">
    <property type="entry name" value="PRD_sf"/>
</dbReference>
<dbReference type="PROSITE" id="PS51372">
    <property type="entry name" value="PRD_2"/>
    <property type="match status" value="1"/>
</dbReference>
<dbReference type="RefSeq" id="WP_236698015.1">
    <property type="nucleotide sequence ID" value="NZ_JQAT01000002.1"/>
</dbReference>
<evidence type="ECO:0000256" key="1">
    <source>
        <dbReference type="ARBA" id="ARBA00022679"/>
    </source>
</evidence>
<dbReference type="EMBL" id="JQAT01000002">
    <property type="protein sequence ID" value="KRN28806.1"/>
    <property type="molecule type" value="Genomic_DNA"/>
</dbReference>
<dbReference type="InterPro" id="IPR011608">
    <property type="entry name" value="PRD"/>
</dbReference>
<feature type="domain" description="PRD" evidence="3">
    <location>
        <begin position="508"/>
        <end position="608"/>
    </location>
</feature>
<sequence length="608" mass="70008">MPDFSQRPIDERIALLHHLFLLEAKQTGKTLTVDSAVITALTQVKHAGNIGYLKNIIQVGCATANENQPHTNHLQLDLTSFDLPVISTKRVYGDLEVAPTDSLLLTLNTPFQKPFAELRRQLNKNAADPSARHIREWKNQLQILNSDLPASNPSDGLLFQHNHLYEHIICRQFGLRERVKRFENLLYTLYRHHFTLSETSLPELTQQLKLRMPRAWHVAQQFYWELPVLDTMSQQTLTALLTILLDDSVDKKIQLRGLMVAHGENTATSIQAVVNSLCGTYIFDAIDMPIENGVKSIIDEMTRLIDDSDTTKGFILMVDMGSLSQLYTAIKSHLNGDLLVVNNLTTITALDLSLQMQQRRPFKEIAEKADHDYTISVQYYEGFSQTTNILISCISGSQVSEKMRELMQPFMPNDIKIISLDYTALKEKLVAKEWTYFDQTLFVMTTMDLDASVPFNHLNIYDLLDASGTQQFNAWLTPYLSKTQLQQLNAEFLRFMSLEGISERLRFLNPDIVIKEVEDVILKYENYYHLHLDGKVKLNLYMHVALMIERLMVRRPIDSEITTTDAQENEFIRVSKSIFQPIMLKYNIQITDYELSLMYELFKQFITV</sequence>
<dbReference type="SUPFAM" id="SSF63520">
    <property type="entry name" value="PTS-regulatory domain, PRD"/>
    <property type="match status" value="1"/>
</dbReference>
<dbReference type="Proteomes" id="UP000051645">
    <property type="component" value="Unassembled WGS sequence"/>
</dbReference>
<dbReference type="GO" id="GO:0016020">
    <property type="term" value="C:membrane"/>
    <property type="evidence" value="ECO:0007669"/>
    <property type="project" value="InterPro"/>
</dbReference>
<evidence type="ECO:0000259" key="3">
    <source>
        <dbReference type="PROSITE" id="PS51372"/>
    </source>
</evidence>
<dbReference type="Gene3D" id="3.40.50.510">
    <property type="entry name" value="Phosphotransferase system, mannose-type IIA component"/>
    <property type="match status" value="1"/>
</dbReference>